<feature type="binding site" evidence="6">
    <location>
        <begin position="126"/>
        <end position="128"/>
    </location>
    <ligand>
        <name>phosphate</name>
        <dbReference type="ChEBI" id="CHEBI:43474"/>
        <note>substrate</note>
    </ligand>
</feature>
<dbReference type="Pfam" id="PF03725">
    <property type="entry name" value="RNase_PH_C"/>
    <property type="match status" value="1"/>
</dbReference>
<keyword evidence="2 6" id="KW-0698">rRNA processing</keyword>
<dbReference type="InterPro" id="IPR020568">
    <property type="entry name" value="Ribosomal_Su5_D2-typ_SF"/>
</dbReference>
<comment type="function">
    <text evidence="6">Phosphorolytic 3'-5' exoribonuclease that plays an important role in tRNA 3'-end maturation. Removes nucleotide residues following the 3'-CCA terminus of tRNAs; can also add nucleotides to the ends of RNA molecules by using nucleoside diphosphates as substrates, but this may not be physiologically important. Probably plays a role in initiation of 16S rRNA degradation (leading to ribosome degradation) during starvation.</text>
</comment>
<name>A0A7C6EB10_UNCW3</name>
<dbReference type="PANTHER" id="PTHR11953:SF0">
    <property type="entry name" value="EXOSOME COMPLEX COMPONENT RRP41"/>
    <property type="match status" value="1"/>
</dbReference>
<comment type="caution">
    <text evidence="9">The sequence shown here is derived from an EMBL/GenBank/DDBJ whole genome shotgun (WGS) entry which is preliminary data.</text>
</comment>
<protein>
    <recommendedName>
        <fullName evidence="6">Ribonuclease PH</fullName>
        <shortName evidence="6">RNase PH</shortName>
        <ecNumber evidence="6">2.7.7.56</ecNumber>
    </recommendedName>
    <alternativeName>
        <fullName evidence="6">tRNA nucleotidyltransferase</fullName>
    </alternativeName>
</protein>
<evidence type="ECO:0000256" key="4">
    <source>
        <dbReference type="ARBA" id="ARBA00022694"/>
    </source>
</evidence>
<evidence type="ECO:0000259" key="8">
    <source>
        <dbReference type="Pfam" id="PF03725"/>
    </source>
</evidence>
<feature type="binding site" evidence="6">
    <location>
        <position position="88"/>
    </location>
    <ligand>
        <name>phosphate</name>
        <dbReference type="ChEBI" id="CHEBI:43474"/>
        <note>substrate</note>
    </ligand>
</feature>
<dbReference type="InterPro" id="IPR018336">
    <property type="entry name" value="RNase_PH_CS"/>
</dbReference>
<keyword evidence="6 9" id="KW-0548">Nucleotidyltransferase</keyword>
<sequence>MLKRSDGRAPDEIRDIKIELNYLKYAEGSCFITAGNTKVLCAATFERRVPPFLVGSGQGWITAEYNLLPRSTQERVAREITTGRVKGRNQEIQRFLGRSLRAVCDLYALGETQFIIDCDVIQADGSTRTTALTGAFCALASAVKKLLDDKVLTKNPIIENVAATSVGIVEGQILADLSYEEDVKADTDMNVVITESGRIVEIQATAERIPFVLDDFLKMFALAKQAIAGIIQKQKAVCR</sequence>
<dbReference type="SUPFAM" id="SSF54211">
    <property type="entry name" value="Ribosomal protein S5 domain 2-like"/>
    <property type="match status" value="1"/>
</dbReference>
<dbReference type="GO" id="GO:0031125">
    <property type="term" value="P:rRNA 3'-end processing"/>
    <property type="evidence" value="ECO:0007669"/>
    <property type="project" value="UniProtKB-ARBA"/>
</dbReference>
<dbReference type="Gene3D" id="3.30.230.70">
    <property type="entry name" value="GHMP Kinase, N-terminal domain"/>
    <property type="match status" value="1"/>
</dbReference>
<dbReference type="EC" id="2.7.7.56" evidence="6"/>
<dbReference type="PANTHER" id="PTHR11953">
    <property type="entry name" value="EXOSOME COMPLEX COMPONENT"/>
    <property type="match status" value="1"/>
</dbReference>
<evidence type="ECO:0000256" key="5">
    <source>
        <dbReference type="ARBA" id="ARBA00022884"/>
    </source>
</evidence>
<keyword evidence="6 9" id="KW-0808">Transferase</keyword>
<dbReference type="InterPro" id="IPR002381">
    <property type="entry name" value="RNase_PH_bac-type"/>
</dbReference>
<dbReference type="InterPro" id="IPR050080">
    <property type="entry name" value="RNase_PH"/>
</dbReference>
<accession>A0A7C6EB10</accession>
<keyword evidence="4 6" id="KW-0819">tRNA processing</keyword>
<dbReference type="FunFam" id="3.30.230.70:FF:000003">
    <property type="entry name" value="Ribonuclease PH"/>
    <property type="match status" value="1"/>
</dbReference>
<comment type="similarity">
    <text evidence="1 6">Belongs to the RNase PH family.</text>
</comment>
<dbReference type="InterPro" id="IPR001247">
    <property type="entry name" value="ExoRNase_PH_dom1"/>
</dbReference>
<dbReference type="NCBIfam" id="TIGR01966">
    <property type="entry name" value="RNasePH"/>
    <property type="match status" value="1"/>
</dbReference>
<dbReference type="GO" id="GO:0000049">
    <property type="term" value="F:tRNA binding"/>
    <property type="evidence" value="ECO:0007669"/>
    <property type="project" value="UniProtKB-UniRule"/>
</dbReference>
<evidence type="ECO:0000256" key="6">
    <source>
        <dbReference type="HAMAP-Rule" id="MF_00564"/>
    </source>
</evidence>
<dbReference type="AlphaFoldDB" id="A0A7C6EB10"/>
<dbReference type="InterPro" id="IPR015847">
    <property type="entry name" value="ExoRNase_PH_dom2"/>
</dbReference>
<dbReference type="EMBL" id="DTLI01000147">
    <property type="protein sequence ID" value="HHS52437.1"/>
    <property type="molecule type" value="Genomic_DNA"/>
</dbReference>
<comment type="catalytic activity">
    <reaction evidence="6">
        <text>tRNA(n+1) + phosphate = tRNA(n) + a ribonucleoside 5'-diphosphate</text>
        <dbReference type="Rhea" id="RHEA:10628"/>
        <dbReference type="Rhea" id="RHEA-COMP:17343"/>
        <dbReference type="Rhea" id="RHEA-COMP:17344"/>
        <dbReference type="ChEBI" id="CHEBI:43474"/>
        <dbReference type="ChEBI" id="CHEBI:57930"/>
        <dbReference type="ChEBI" id="CHEBI:173114"/>
        <dbReference type="EC" id="2.7.7.56"/>
    </reaction>
</comment>
<feature type="domain" description="Exoribonuclease phosphorolytic" evidence="7">
    <location>
        <begin position="12"/>
        <end position="142"/>
    </location>
</feature>
<dbReference type="GO" id="GO:0008033">
    <property type="term" value="P:tRNA processing"/>
    <property type="evidence" value="ECO:0007669"/>
    <property type="project" value="UniProtKB-UniRule"/>
</dbReference>
<evidence type="ECO:0000313" key="9">
    <source>
        <dbReference type="EMBL" id="HHS52437.1"/>
    </source>
</evidence>
<proteinExistence type="inferred from homology"/>
<evidence type="ECO:0000256" key="3">
    <source>
        <dbReference type="ARBA" id="ARBA00022555"/>
    </source>
</evidence>
<evidence type="ECO:0000256" key="2">
    <source>
        <dbReference type="ARBA" id="ARBA00022552"/>
    </source>
</evidence>
<dbReference type="InterPro" id="IPR027408">
    <property type="entry name" value="PNPase/RNase_PH_dom_sf"/>
</dbReference>
<evidence type="ECO:0000259" key="7">
    <source>
        <dbReference type="Pfam" id="PF01138"/>
    </source>
</evidence>
<dbReference type="GO" id="GO:0000175">
    <property type="term" value="F:3'-5'-RNA exonuclease activity"/>
    <property type="evidence" value="ECO:0007669"/>
    <property type="project" value="UniProtKB-UniRule"/>
</dbReference>
<organism evidence="9">
    <name type="scientific">candidate division WOR-3 bacterium</name>
    <dbReference type="NCBI Taxonomy" id="2052148"/>
    <lineage>
        <taxon>Bacteria</taxon>
        <taxon>Bacteria division WOR-3</taxon>
    </lineage>
</organism>
<dbReference type="Pfam" id="PF01138">
    <property type="entry name" value="RNase_PH"/>
    <property type="match status" value="1"/>
</dbReference>
<keyword evidence="3 6" id="KW-0820">tRNA-binding</keyword>
<dbReference type="PROSITE" id="PS01277">
    <property type="entry name" value="RIBONUCLEASE_PH"/>
    <property type="match status" value="1"/>
</dbReference>
<dbReference type="InterPro" id="IPR036345">
    <property type="entry name" value="ExoRNase_PH_dom2_sf"/>
</dbReference>
<comment type="subunit">
    <text evidence="6">Homohexameric ring arranged as a trimer of dimers.</text>
</comment>
<keyword evidence="5" id="KW-0694">RNA-binding</keyword>
<reference evidence="9" key="1">
    <citation type="journal article" date="2020" name="mSystems">
        <title>Genome- and Community-Level Interaction Insights into Carbon Utilization and Element Cycling Functions of Hydrothermarchaeota in Hydrothermal Sediment.</title>
        <authorList>
            <person name="Zhou Z."/>
            <person name="Liu Y."/>
            <person name="Xu W."/>
            <person name="Pan J."/>
            <person name="Luo Z.H."/>
            <person name="Li M."/>
        </authorList>
    </citation>
    <scope>NUCLEOTIDE SEQUENCE [LARGE SCALE GENOMIC DNA]</scope>
    <source>
        <strain evidence="9">SpSt-876</strain>
    </source>
</reference>
<gene>
    <name evidence="6" type="primary">rph</name>
    <name evidence="9" type="ORF">ENW73_06190</name>
</gene>
<feature type="domain" description="Exoribonuclease phosphorolytic" evidence="8">
    <location>
        <begin position="161"/>
        <end position="226"/>
    </location>
</feature>
<dbReference type="HAMAP" id="MF_00564">
    <property type="entry name" value="RNase_PH"/>
    <property type="match status" value="1"/>
</dbReference>
<evidence type="ECO:0000256" key="1">
    <source>
        <dbReference type="ARBA" id="ARBA00006678"/>
    </source>
</evidence>
<dbReference type="GO" id="GO:0009022">
    <property type="term" value="F:tRNA nucleotidyltransferase activity"/>
    <property type="evidence" value="ECO:0007669"/>
    <property type="project" value="UniProtKB-UniRule"/>
</dbReference>
<dbReference type="GO" id="GO:0016075">
    <property type="term" value="P:rRNA catabolic process"/>
    <property type="evidence" value="ECO:0007669"/>
    <property type="project" value="UniProtKB-UniRule"/>
</dbReference>
<dbReference type="SUPFAM" id="SSF55666">
    <property type="entry name" value="Ribonuclease PH domain 2-like"/>
    <property type="match status" value="1"/>
</dbReference>